<gene>
    <name evidence="3" type="ORF">NW768_008043</name>
</gene>
<dbReference type="InterPro" id="IPR029058">
    <property type="entry name" value="AB_hydrolase_fold"/>
</dbReference>
<accession>A0ABQ8R5Y8</accession>
<feature type="chain" id="PRO_5046025535" description="Alpha/beta hydrolase fold-3 domain-containing protein" evidence="1">
    <location>
        <begin position="28"/>
        <end position="303"/>
    </location>
</feature>
<dbReference type="PANTHER" id="PTHR23024:SF242">
    <property type="entry name" value="ALPHA_BETA HYDROLASE FOLD-3 DOMAIN-CONTAINING PROTEIN-RELATED"/>
    <property type="match status" value="1"/>
</dbReference>
<dbReference type="EMBL" id="JAOQBH010000012">
    <property type="protein sequence ID" value="KAJ4127770.1"/>
    <property type="molecule type" value="Genomic_DNA"/>
</dbReference>
<dbReference type="SUPFAM" id="SSF53474">
    <property type="entry name" value="alpha/beta-Hydrolases"/>
    <property type="match status" value="1"/>
</dbReference>
<proteinExistence type="predicted"/>
<sequence length="303" mass="34301">MAAHSFWQYIRLKLIVTLLRLLNHIGTRPHLKPSPTCNRKLIRIPSRGLNRFIDAWLYYPRDHNPAEKYGLVINWHGGGCMLPNLGMDHDFCERITTGGNVLVLDVDYRKAPECPFPGAIEDAEDTLRWVESRGHQFDLDRVALSGFSSGGNLALVASSELRREFKINIRAVYTFYPGVDFAIPPEKKIVAEPIRPLPFWFQNLITEAYLPRVEDRKSSKASPMYADPMSFPEKVMLFVCSGDVLSPEVEGFGNMLKRAGRDAELVRIVGAHGFDKASSRQLFQPSARDIAYAQVVANLRDIR</sequence>
<dbReference type="Proteomes" id="UP001152024">
    <property type="component" value="Unassembled WGS sequence"/>
</dbReference>
<reference evidence="3" key="1">
    <citation type="submission" date="2022-09" db="EMBL/GenBank/DDBJ databases">
        <title>Fusarium specimens isolated from Avocado Roots.</title>
        <authorList>
            <person name="Stajich J."/>
            <person name="Roper C."/>
            <person name="Heimlech-Rivalta G."/>
        </authorList>
    </citation>
    <scope>NUCLEOTIDE SEQUENCE</scope>
    <source>
        <strain evidence="3">CF00095</strain>
    </source>
</reference>
<name>A0ABQ8R5Y8_FUSEQ</name>
<feature type="domain" description="Alpha/beta hydrolase fold-3" evidence="2">
    <location>
        <begin position="72"/>
        <end position="274"/>
    </location>
</feature>
<feature type="signal peptide" evidence="1">
    <location>
        <begin position="1"/>
        <end position="27"/>
    </location>
</feature>
<dbReference type="InterPro" id="IPR050466">
    <property type="entry name" value="Carboxylest/Gibb_receptor"/>
</dbReference>
<protein>
    <recommendedName>
        <fullName evidence="2">Alpha/beta hydrolase fold-3 domain-containing protein</fullName>
    </recommendedName>
</protein>
<dbReference type="PANTHER" id="PTHR23024">
    <property type="entry name" value="ARYLACETAMIDE DEACETYLASE"/>
    <property type="match status" value="1"/>
</dbReference>
<dbReference type="Gene3D" id="3.40.50.1820">
    <property type="entry name" value="alpha/beta hydrolase"/>
    <property type="match status" value="1"/>
</dbReference>
<keyword evidence="1" id="KW-0732">Signal</keyword>
<evidence type="ECO:0000256" key="1">
    <source>
        <dbReference type="SAM" id="SignalP"/>
    </source>
</evidence>
<evidence type="ECO:0000313" key="3">
    <source>
        <dbReference type="EMBL" id="KAJ4127770.1"/>
    </source>
</evidence>
<comment type="caution">
    <text evidence="3">The sequence shown here is derived from an EMBL/GenBank/DDBJ whole genome shotgun (WGS) entry which is preliminary data.</text>
</comment>
<dbReference type="Pfam" id="PF07859">
    <property type="entry name" value="Abhydrolase_3"/>
    <property type="match status" value="1"/>
</dbReference>
<evidence type="ECO:0000259" key="2">
    <source>
        <dbReference type="Pfam" id="PF07859"/>
    </source>
</evidence>
<organism evidence="3 4">
    <name type="scientific">Fusarium equiseti</name>
    <name type="common">Fusarium scirpi</name>
    <dbReference type="NCBI Taxonomy" id="61235"/>
    <lineage>
        <taxon>Eukaryota</taxon>
        <taxon>Fungi</taxon>
        <taxon>Dikarya</taxon>
        <taxon>Ascomycota</taxon>
        <taxon>Pezizomycotina</taxon>
        <taxon>Sordariomycetes</taxon>
        <taxon>Hypocreomycetidae</taxon>
        <taxon>Hypocreales</taxon>
        <taxon>Nectriaceae</taxon>
        <taxon>Fusarium</taxon>
        <taxon>Fusarium incarnatum-equiseti species complex</taxon>
    </lineage>
</organism>
<dbReference type="InterPro" id="IPR013094">
    <property type="entry name" value="AB_hydrolase_3"/>
</dbReference>
<evidence type="ECO:0000313" key="4">
    <source>
        <dbReference type="Proteomes" id="UP001152024"/>
    </source>
</evidence>
<keyword evidence="4" id="KW-1185">Reference proteome</keyword>